<sequence>MSFTNPKSFIGNKVTINEFKVFLSVLIRNFKFREIGGFKTRKIQNIALRAFPNIELWVSKVK</sequence>
<keyword evidence="2" id="KW-1185">Reference proteome</keyword>
<evidence type="ECO:0000313" key="2">
    <source>
        <dbReference type="Proteomes" id="UP000789525"/>
    </source>
</evidence>
<organism evidence="1 2">
    <name type="scientific">Acaulospora colombiana</name>
    <dbReference type="NCBI Taxonomy" id="27376"/>
    <lineage>
        <taxon>Eukaryota</taxon>
        <taxon>Fungi</taxon>
        <taxon>Fungi incertae sedis</taxon>
        <taxon>Mucoromycota</taxon>
        <taxon>Glomeromycotina</taxon>
        <taxon>Glomeromycetes</taxon>
        <taxon>Diversisporales</taxon>
        <taxon>Acaulosporaceae</taxon>
        <taxon>Acaulospora</taxon>
    </lineage>
</organism>
<protein>
    <submittedName>
        <fullName evidence="1">9723_t:CDS:1</fullName>
    </submittedName>
</protein>
<accession>A0ACA9KFR7</accession>
<dbReference type="EMBL" id="CAJVPT010001911">
    <property type="protein sequence ID" value="CAG8470889.1"/>
    <property type="molecule type" value="Genomic_DNA"/>
</dbReference>
<gene>
    <name evidence="1" type="ORF">ACOLOM_LOCUS1583</name>
</gene>
<name>A0ACA9KFR7_9GLOM</name>
<proteinExistence type="predicted"/>
<comment type="caution">
    <text evidence="1">The sequence shown here is derived from an EMBL/GenBank/DDBJ whole genome shotgun (WGS) entry which is preliminary data.</text>
</comment>
<evidence type="ECO:0000313" key="1">
    <source>
        <dbReference type="EMBL" id="CAG8470889.1"/>
    </source>
</evidence>
<reference evidence="1" key="1">
    <citation type="submission" date="2021-06" db="EMBL/GenBank/DDBJ databases">
        <authorList>
            <person name="Kallberg Y."/>
            <person name="Tangrot J."/>
            <person name="Rosling A."/>
        </authorList>
    </citation>
    <scope>NUCLEOTIDE SEQUENCE</scope>
    <source>
        <strain evidence="1">CL356</strain>
    </source>
</reference>
<dbReference type="Proteomes" id="UP000789525">
    <property type="component" value="Unassembled WGS sequence"/>
</dbReference>